<dbReference type="EMBL" id="WOCE01000013">
    <property type="protein sequence ID" value="KAE9601147.1"/>
    <property type="molecule type" value="Genomic_DNA"/>
</dbReference>
<comment type="caution">
    <text evidence="1">The sequence shown here is derived from an EMBL/GenBank/DDBJ whole genome shotgun (WGS) entry which is preliminary data.</text>
</comment>
<dbReference type="Proteomes" id="UP000447434">
    <property type="component" value="Chromosome 13"/>
</dbReference>
<proteinExistence type="predicted"/>
<dbReference type="AlphaFoldDB" id="A0A6A4PI52"/>
<keyword evidence="2" id="KW-1185">Reference proteome</keyword>
<protein>
    <submittedName>
        <fullName evidence="1">Uncharacterized protein</fullName>
    </submittedName>
</protein>
<evidence type="ECO:0000313" key="2">
    <source>
        <dbReference type="Proteomes" id="UP000447434"/>
    </source>
</evidence>
<accession>A0A6A4PI52</accession>
<name>A0A6A4PI52_LUPAL</name>
<gene>
    <name evidence="1" type="ORF">Lalb_Chr13g0294701</name>
</gene>
<sequence>MKDISIEIPRQLNDLTIHCACPKNFISISQCLKPLFQFQFDENNIKVDPGSPQR</sequence>
<reference evidence="2" key="1">
    <citation type="journal article" date="2020" name="Nat. Commun.">
        <title>Genome sequence of the cluster root forming white lupin.</title>
        <authorList>
            <person name="Hufnagel B."/>
            <person name="Marques A."/>
            <person name="Soriano A."/>
            <person name="Marques L."/>
            <person name="Divol F."/>
            <person name="Doumas P."/>
            <person name="Sallet E."/>
            <person name="Mancinotti D."/>
            <person name="Carrere S."/>
            <person name="Marande W."/>
            <person name="Arribat S."/>
            <person name="Keller J."/>
            <person name="Huneau C."/>
            <person name="Blein T."/>
            <person name="Aime D."/>
            <person name="Laguerre M."/>
            <person name="Taylor J."/>
            <person name="Schubert V."/>
            <person name="Nelson M."/>
            <person name="Geu-Flores F."/>
            <person name="Crespi M."/>
            <person name="Gallardo-Guerrero K."/>
            <person name="Delaux P.-M."/>
            <person name="Salse J."/>
            <person name="Berges H."/>
            <person name="Guyot R."/>
            <person name="Gouzy J."/>
            <person name="Peret B."/>
        </authorList>
    </citation>
    <scope>NUCLEOTIDE SEQUENCE [LARGE SCALE GENOMIC DNA]</scope>
    <source>
        <strain evidence="2">cv. Amiga</strain>
    </source>
</reference>
<evidence type="ECO:0000313" key="1">
    <source>
        <dbReference type="EMBL" id="KAE9601147.1"/>
    </source>
</evidence>
<organism evidence="1 2">
    <name type="scientific">Lupinus albus</name>
    <name type="common">White lupine</name>
    <name type="synonym">Lupinus termis</name>
    <dbReference type="NCBI Taxonomy" id="3870"/>
    <lineage>
        <taxon>Eukaryota</taxon>
        <taxon>Viridiplantae</taxon>
        <taxon>Streptophyta</taxon>
        <taxon>Embryophyta</taxon>
        <taxon>Tracheophyta</taxon>
        <taxon>Spermatophyta</taxon>
        <taxon>Magnoliopsida</taxon>
        <taxon>eudicotyledons</taxon>
        <taxon>Gunneridae</taxon>
        <taxon>Pentapetalae</taxon>
        <taxon>rosids</taxon>
        <taxon>fabids</taxon>
        <taxon>Fabales</taxon>
        <taxon>Fabaceae</taxon>
        <taxon>Papilionoideae</taxon>
        <taxon>50 kb inversion clade</taxon>
        <taxon>genistoids sensu lato</taxon>
        <taxon>core genistoids</taxon>
        <taxon>Genisteae</taxon>
        <taxon>Lupinus</taxon>
    </lineage>
</organism>